<evidence type="ECO:0000256" key="1">
    <source>
        <dbReference type="ARBA" id="ARBA00004141"/>
    </source>
</evidence>
<reference evidence="8" key="1">
    <citation type="submission" date="2022-06" db="EMBL/GenBank/DDBJ databases">
        <authorList>
            <consortium name="SYNGENTA / RWTH Aachen University"/>
        </authorList>
    </citation>
    <scope>NUCLEOTIDE SEQUENCE</scope>
</reference>
<feature type="compositionally biased region" description="Acidic residues" evidence="5">
    <location>
        <begin position="415"/>
        <end position="425"/>
    </location>
</feature>
<evidence type="ECO:0000256" key="2">
    <source>
        <dbReference type="ARBA" id="ARBA00022692"/>
    </source>
</evidence>
<dbReference type="GO" id="GO:0016020">
    <property type="term" value="C:membrane"/>
    <property type="evidence" value="ECO:0007669"/>
    <property type="project" value="UniProtKB-SubCell"/>
</dbReference>
<keyword evidence="3 6" id="KW-1133">Transmembrane helix</keyword>
<dbReference type="PANTHER" id="PTHR10783">
    <property type="entry name" value="XENOTROPIC AND POLYTROPIC RETROVIRUS RECEPTOR 1-RELATED"/>
    <property type="match status" value="1"/>
</dbReference>
<keyword evidence="2 6" id="KW-0812">Transmembrane</keyword>
<feature type="region of interest" description="Disordered" evidence="5">
    <location>
        <begin position="593"/>
        <end position="638"/>
    </location>
</feature>
<dbReference type="PROSITE" id="PS51380">
    <property type="entry name" value="EXS"/>
    <property type="match status" value="1"/>
</dbReference>
<evidence type="ECO:0000313" key="8">
    <source>
        <dbReference type="EMBL" id="CAH7689833.1"/>
    </source>
</evidence>
<dbReference type="GO" id="GO:0005737">
    <property type="term" value="C:cytoplasm"/>
    <property type="evidence" value="ECO:0007669"/>
    <property type="project" value="TreeGrafter"/>
</dbReference>
<dbReference type="Pfam" id="PF03124">
    <property type="entry name" value="EXS"/>
    <property type="match status" value="1"/>
</dbReference>
<evidence type="ECO:0000256" key="5">
    <source>
        <dbReference type="SAM" id="MobiDB-lite"/>
    </source>
</evidence>
<feature type="compositionally biased region" description="Polar residues" evidence="5">
    <location>
        <begin position="91"/>
        <end position="111"/>
    </location>
</feature>
<feature type="compositionally biased region" description="Basic and acidic residues" evidence="5">
    <location>
        <begin position="615"/>
        <end position="636"/>
    </location>
</feature>
<dbReference type="InterPro" id="IPR004342">
    <property type="entry name" value="EXS_C"/>
</dbReference>
<keyword evidence="9" id="KW-1185">Reference proteome</keyword>
<dbReference type="Proteomes" id="UP001153365">
    <property type="component" value="Unassembled WGS sequence"/>
</dbReference>
<feature type="compositionally biased region" description="Basic residues" evidence="5">
    <location>
        <begin position="597"/>
        <end position="608"/>
    </location>
</feature>
<gene>
    <name evidence="8" type="ORF">PPACK8108_LOCUS24979</name>
</gene>
<dbReference type="AlphaFoldDB" id="A0AAV0BU99"/>
<feature type="transmembrane region" description="Helical" evidence="6">
    <location>
        <begin position="155"/>
        <end position="179"/>
    </location>
</feature>
<feature type="transmembrane region" description="Helical" evidence="6">
    <location>
        <begin position="129"/>
        <end position="149"/>
    </location>
</feature>
<feature type="region of interest" description="Disordered" evidence="5">
    <location>
        <begin position="91"/>
        <end position="116"/>
    </location>
</feature>
<comment type="subcellular location">
    <subcellularLocation>
        <location evidence="1">Membrane</location>
        <topology evidence="1">Multi-pass membrane protein</topology>
    </subcellularLocation>
</comment>
<sequence length="688" mass="78861">MISLSFESRESLNYQSNLITRVSSDQIRQILLLSFLMMAGISDSFESYLPLQFRTLSIVSFSIICWAIDLQLVLRLSLDPTCSLVISQNSTNRDSTNLSSSLQNHQQVTPTSSPPIDPLKLNHPTGSHLSVYLSGLSLSIVTLVGLLISRVLSQLMIFPIGLSHWISFLPGLLMLIYPLRYAPFYSQFRSSNRRFFSSISSIISPSFGQSLTSFKELILADVLTSLAKLIGDVWLMISRIFENGDDGQNQSSMIISKFLVCLPFLIRFKQCVNDSIVGSEKRRSILNSIKYLSSLPPIFLLSNLQNSQTIFRSNHLSQTVSSSQTSDLTKLVDNLSNDTHHHLSSYILFSTINSLFSFYWDIVNDWGFFRSKRDTRNLKRKSLIFNGSCSNNFLKSNFEVLLSRRSGCKSSLGEDGVEQEGCEEQEANKEQEQAEASQSGGEGEGLVGGSRLKQSTRINLKRSRRRRIDSYYLVLSLMNLILRFAWILNVYSSRLSLGEKRILSRDERVDNLNYQIGYLLEFLEVFRRFVWCLIRIEWQENCRMSLHSSNNSRSGSKNKRYYEEQEHEQDQEASLRRQVVDDHEEDSLIEVSISHNNLKHHRAQHSSRRSTPTSFKEEHLPTHDHNSSTVQDDRSNNQKKFLINEDVDDDGYLTDRLSESVWTNNFEGSDLELMGNNDLVDFRQKSYF</sequence>
<proteinExistence type="predicted"/>
<feature type="region of interest" description="Disordered" evidence="5">
    <location>
        <begin position="414"/>
        <end position="449"/>
    </location>
</feature>
<evidence type="ECO:0000256" key="6">
    <source>
        <dbReference type="SAM" id="Phobius"/>
    </source>
</evidence>
<evidence type="ECO:0000259" key="7">
    <source>
        <dbReference type="PROSITE" id="PS51380"/>
    </source>
</evidence>
<feature type="domain" description="EXS" evidence="7">
    <location>
        <begin position="247"/>
        <end position="568"/>
    </location>
</feature>
<organism evidence="8 9">
    <name type="scientific">Phakopsora pachyrhizi</name>
    <name type="common">Asian soybean rust disease fungus</name>
    <dbReference type="NCBI Taxonomy" id="170000"/>
    <lineage>
        <taxon>Eukaryota</taxon>
        <taxon>Fungi</taxon>
        <taxon>Dikarya</taxon>
        <taxon>Basidiomycota</taxon>
        <taxon>Pucciniomycotina</taxon>
        <taxon>Pucciniomycetes</taxon>
        <taxon>Pucciniales</taxon>
        <taxon>Phakopsoraceae</taxon>
        <taxon>Phakopsora</taxon>
    </lineage>
</organism>
<evidence type="ECO:0000313" key="9">
    <source>
        <dbReference type="Proteomes" id="UP001153365"/>
    </source>
</evidence>
<keyword evidence="4 6" id="KW-0472">Membrane</keyword>
<feature type="compositionally biased region" description="Basic and acidic residues" evidence="5">
    <location>
        <begin position="560"/>
        <end position="576"/>
    </location>
</feature>
<feature type="region of interest" description="Disordered" evidence="5">
    <location>
        <begin position="546"/>
        <end position="576"/>
    </location>
</feature>
<dbReference type="EMBL" id="CALTRL010006138">
    <property type="protein sequence ID" value="CAH7689833.1"/>
    <property type="molecule type" value="Genomic_DNA"/>
</dbReference>
<evidence type="ECO:0000256" key="4">
    <source>
        <dbReference type="ARBA" id="ARBA00023136"/>
    </source>
</evidence>
<dbReference type="PANTHER" id="PTHR10783:SF46">
    <property type="entry name" value="PROTEIN ERD1 HOMOLOG 2"/>
    <property type="match status" value="1"/>
</dbReference>
<protein>
    <submittedName>
        <fullName evidence="8">EXS family-domain-containing protein</fullName>
    </submittedName>
</protein>
<name>A0AAV0BU99_PHAPC</name>
<feature type="transmembrane region" description="Helical" evidence="6">
    <location>
        <begin position="471"/>
        <end position="491"/>
    </location>
</feature>
<comment type="caution">
    <text evidence="8">The sequence shown here is derived from an EMBL/GenBank/DDBJ whole genome shotgun (WGS) entry which is preliminary data.</text>
</comment>
<accession>A0AAV0BU99</accession>
<evidence type="ECO:0000256" key="3">
    <source>
        <dbReference type="ARBA" id="ARBA00022989"/>
    </source>
</evidence>